<comment type="caution">
    <text evidence="2">The sequence shown here is derived from an EMBL/GenBank/DDBJ whole genome shotgun (WGS) entry which is preliminary data.</text>
</comment>
<evidence type="ECO:0000313" key="2">
    <source>
        <dbReference type="EMBL" id="KKS23042.1"/>
    </source>
</evidence>
<dbReference type="Proteomes" id="UP000033949">
    <property type="component" value="Unassembled WGS sequence"/>
</dbReference>
<feature type="region of interest" description="Disordered" evidence="1">
    <location>
        <begin position="102"/>
        <end position="141"/>
    </location>
</feature>
<proteinExistence type="predicted"/>
<dbReference type="AlphaFoldDB" id="A0A0G0XF20"/>
<feature type="compositionally biased region" description="Basic and acidic residues" evidence="1">
    <location>
        <begin position="102"/>
        <end position="125"/>
    </location>
</feature>
<protein>
    <submittedName>
        <fullName evidence="2">Uncharacterized protein</fullName>
    </submittedName>
</protein>
<sequence>MGEQLGKPNNIPTEIQKVPEKIPRKDALADLLQRRKTELRKTEPQIAEELSKILGYKVGKTSVTQWSHRYNPSFPDENKLSAIAKVYELSLSEVELARQEGLTAREKLTDSRKNPKVQKPDRENDVYGDGSMSRAHRAGRS</sequence>
<evidence type="ECO:0000313" key="3">
    <source>
        <dbReference type="Proteomes" id="UP000033949"/>
    </source>
</evidence>
<evidence type="ECO:0000256" key="1">
    <source>
        <dbReference type="SAM" id="MobiDB-lite"/>
    </source>
</evidence>
<gene>
    <name evidence="2" type="ORF">UU82_C0042G0003</name>
</gene>
<accession>A0A0G0XF20</accession>
<organism evidence="2 3">
    <name type="scientific">Candidatus Nomurabacteria bacterium GW2011_GWC2_41_8</name>
    <dbReference type="NCBI Taxonomy" id="1618755"/>
    <lineage>
        <taxon>Bacteria</taxon>
        <taxon>Candidatus Nomuraibacteriota</taxon>
    </lineage>
</organism>
<name>A0A0G0XF20_9BACT</name>
<dbReference type="EMBL" id="LCCC01000042">
    <property type="protein sequence ID" value="KKS23042.1"/>
    <property type="molecule type" value="Genomic_DNA"/>
</dbReference>
<reference evidence="2 3" key="1">
    <citation type="journal article" date="2015" name="Nature">
        <title>rRNA introns, odd ribosomes, and small enigmatic genomes across a large radiation of phyla.</title>
        <authorList>
            <person name="Brown C.T."/>
            <person name="Hug L.A."/>
            <person name="Thomas B.C."/>
            <person name="Sharon I."/>
            <person name="Castelle C.J."/>
            <person name="Singh A."/>
            <person name="Wilkins M.J."/>
            <person name="Williams K.H."/>
            <person name="Banfield J.F."/>
        </authorList>
    </citation>
    <scope>NUCLEOTIDE SEQUENCE [LARGE SCALE GENOMIC DNA]</scope>
</reference>